<dbReference type="Proteomes" id="UP000053660">
    <property type="component" value="Unassembled WGS sequence"/>
</dbReference>
<keyword evidence="1" id="KW-0472">Membrane</keyword>
<keyword evidence="1" id="KW-0812">Transmembrane</keyword>
<dbReference type="EMBL" id="KN549208">
    <property type="protein sequence ID" value="KHJ99716.1"/>
    <property type="molecule type" value="Genomic_DNA"/>
</dbReference>
<feature type="transmembrane region" description="Helical" evidence="1">
    <location>
        <begin position="161"/>
        <end position="183"/>
    </location>
</feature>
<accession>A0A0B1TUC6</accession>
<organism evidence="2 3">
    <name type="scientific">Oesophagostomum dentatum</name>
    <name type="common">Nodular worm</name>
    <dbReference type="NCBI Taxonomy" id="61180"/>
    <lineage>
        <taxon>Eukaryota</taxon>
        <taxon>Metazoa</taxon>
        <taxon>Ecdysozoa</taxon>
        <taxon>Nematoda</taxon>
        <taxon>Chromadorea</taxon>
        <taxon>Rhabditida</taxon>
        <taxon>Rhabditina</taxon>
        <taxon>Rhabditomorpha</taxon>
        <taxon>Strongyloidea</taxon>
        <taxon>Strongylidae</taxon>
        <taxon>Oesophagostomum</taxon>
    </lineage>
</organism>
<keyword evidence="3" id="KW-1185">Reference proteome</keyword>
<evidence type="ECO:0000313" key="2">
    <source>
        <dbReference type="EMBL" id="KHJ99716.1"/>
    </source>
</evidence>
<sequence length="191" mass="21486">MYLAADAHSSQKNIFFMLDALSRHESVLWLNDDLEFLSRNLDEVLNKSTSSITTIGREYTVADKSSAFVSYFPGTRASTKNFTLLLLQDGAQPALHWIAKCAAEPQRRCWDCRDFADNLIDCMPGLLSRLSLDSRVQHIPLPINSVQHQRWQPPGCDARCVAYTFVSIILFLLVAVALVLLMYSKATSKSK</sequence>
<protein>
    <submittedName>
        <fullName evidence="2">Uncharacterized protein</fullName>
    </submittedName>
</protein>
<gene>
    <name evidence="2" type="ORF">OESDEN_00323</name>
</gene>
<dbReference type="AlphaFoldDB" id="A0A0B1TUC6"/>
<name>A0A0B1TUC6_OESDE</name>
<dbReference type="OrthoDB" id="5826764at2759"/>
<evidence type="ECO:0000313" key="3">
    <source>
        <dbReference type="Proteomes" id="UP000053660"/>
    </source>
</evidence>
<evidence type="ECO:0000256" key="1">
    <source>
        <dbReference type="SAM" id="Phobius"/>
    </source>
</evidence>
<reference evidence="2 3" key="1">
    <citation type="submission" date="2014-03" db="EMBL/GenBank/DDBJ databases">
        <title>Draft genome of the hookworm Oesophagostomum dentatum.</title>
        <authorList>
            <person name="Mitreva M."/>
        </authorList>
    </citation>
    <scope>NUCLEOTIDE SEQUENCE [LARGE SCALE GENOMIC DNA]</scope>
    <source>
        <strain evidence="2 3">OD-Hann</strain>
    </source>
</reference>
<keyword evidence="1" id="KW-1133">Transmembrane helix</keyword>
<proteinExistence type="predicted"/>